<dbReference type="Pfam" id="PF08751">
    <property type="entry name" value="TrwC"/>
    <property type="match status" value="1"/>
</dbReference>
<evidence type="ECO:0000313" key="3">
    <source>
        <dbReference type="EMBL" id="AGC71219.1"/>
    </source>
</evidence>
<dbReference type="NCBIfam" id="NF041492">
    <property type="entry name" value="MobF"/>
    <property type="match status" value="1"/>
</dbReference>
<reference evidence="3" key="1">
    <citation type="submission" date="2012-09" db="EMBL/GenBank/DDBJ databases">
        <title>Metagenomic Characterization of a Microbial Community in Wastewater Detects High Levels of Antibiotic Resistance.</title>
        <authorList>
            <person name="Abrams M."/>
            <person name="Caldwell A."/>
            <person name="Vandaei E."/>
            <person name="Lee W."/>
            <person name="Perrott J."/>
            <person name="Khan S.Y."/>
            <person name="Ta J."/>
            <person name="Romero D."/>
            <person name="Nguyen V."/>
            <person name="Pourmand N."/>
            <person name="Ouverney C.C."/>
        </authorList>
    </citation>
    <scope>NUCLEOTIDE SEQUENCE</scope>
</reference>
<evidence type="ECO:0000256" key="1">
    <source>
        <dbReference type="SAM" id="MobiDB-lite"/>
    </source>
</evidence>
<name>L7VUS3_9BACT</name>
<feature type="domain" description="TrwC relaxase" evidence="2">
    <location>
        <begin position="2"/>
        <end position="236"/>
    </location>
</feature>
<dbReference type="NCBIfam" id="TIGR02686">
    <property type="entry name" value="relax_trwC"/>
    <property type="match status" value="1"/>
</dbReference>
<dbReference type="InterPro" id="IPR014862">
    <property type="entry name" value="TrwC"/>
</dbReference>
<protein>
    <submittedName>
        <fullName evidence="3">IncW plasmid conjugative relaxase protein TrwC</fullName>
    </submittedName>
</protein>
<proteinExistence type="predicted"/>
<dbReference type="AlphaFoldDB" id="L7VUS3"/>
<dbReference type="SUPFAM" id="SSF55464">
    <property type="entry name" value="Origin of replication-binding domain, RBD-like"/>
    <property type="match status" value="1"/>
</dbReference>
<accession>L7VUS3</accession>
<dbReference type="InterPro" id="IPR014059">
    <property type="entry name" value="TraI/TrwC_relax"/>
</dbReference>
<feature type="region of interest" description="Disordered" evidence="1">
    <location>
        <begin position="245"/>
        <end position="283"/>
    </location>
</feature>
<dbReference type="EMBL" id="JX649866">
    <property type="protein sequence ID" value="AGC71219.1"/>
    <property type="molecule type" value="Genomic_DNA"/>
</dbReference>
<evidence type="ECO:0000259" key="2">
    <source>
        <dbReference type="Pfam" id="PF08751"/>
    </source>
</evidence>
<organism evidence="3">
    <name type="scientific">uncultured bacterium A1Q1_fos_75</name>
    <dbReference type="NCBI Taxonomy" id="1256589"/>
    <lineage>
        <taxon>Bacteria</taxon>
        <taxon>environmental samples</taxon>
    </lineage>
</organism>
<sequence length="320" mass="35819">MTRSEFDAALRGIDPKTGERLAAMGGKNQNHAAGWDVTFSAPKSVSVQWALSEPSDRPAIERAHRVAVVAATTYLEQTAAWARRGKGGVIREQTAGLLMARFDHHTSRVLDPQLHSHVFVLNLAPRKDGTWGAIVSRELYKAQKQAGAVYRQAMAAELEREGHAIERSGDSFRMRAIPREIERGFSKRRQAIEAAAETHGYTSAKGMQLAALRTRRAKRDVHRDALFETWRAEARARGFEFRRETVARSPEPRPAQIDRRRLDRQSSHPAIRSAPRSQPVARVDRAAAKLASATRVMDQRAEMPGLAVDLKQRQHACDRD</sequence>
<feature type="compositionally biased region" description="Basic and acidic residues" evidence="1">
    <location>
        <begin position="256"/>
        <end position="266"/>
    </location>
</feature>